<dbReference type="PANTHER" id="PTHR35174:SF3">
    <property type="entry name" value="BLL7171 PROTEIN"/>
    <property type="match status" value="1"/>
</dbReference>
<keyword evidence="4" id="KW-1185">Reference proteome</keyword>
<evidence type="ECO:0000313" key="3">
    <source>
        <dbReference type="EMBL" id="NYD59290.1"/>
    </source>
</evidence>
<accession>A0A7Y9JS82</accession>
<sequence length="123" mass="13305">MRYLMLVCRDTTDSPAPPTQADRDGAPDVEQWWKAANESGSYVLGDRLRPAAEAMTVRVRGGELLVTQGPFTETSELVAGFDVLECDSAQQAVEIASGHALAHAGAIELRAMWPFEDEGEARA</sequence>
<dbReference type="Gene3D" id="3.30.70.1060">
    <property type="entry name" value="Dimeric alpha+beta barrel"/>
    <property type="match status" value="1"/>
</dbReference>
<feature type="domain" description="YCII-related" evidence="2">
    <location>
        <begin position="1"/>
        <end position="115"/>
    </location>
</feature>
<organism evidence="3 4">
    <name type="scientific">Nocardioides marinisabuli</name>
    <dbReference type="NCBI Taxonomy" id="419476"/>
    <lineage>
        <taxon>Bacteria</taxon>
        <taxon>Bacillati</taxon>
        <taxon>Actinomycetota</taxon>
        <taxon>Actinomycetes</taxon>
        <taxon>Propionibacteriales</taxon>
        <taxon>Nocardioidaceae</taxon>
        <taxon>Nocardioides</taxon>
    </lineage>
</organism>
<reference evidence="3 4" key="1">
    <citation type="submission" date="2020-07" db="EMBL/GenBank/DDBJ databases">
        <title>Sequencing the genomes of 1000 actinobacteria strains.</title>
        <authorList>
            <person name="Klenk H.-P."/>
        </authorList>
    </citation>
    <scope>NUCLEOTIDE SEQUENCE [LARGE SCALE GENOMIC DNA]</scope>
    <source>
        <strain evidence="3 4">DSM 18965</strain>
    </source>
</reference>
<evidence type="ECO:0000259" key="2">
    <source>
        <dbReference type="Pfam" id="PF03795"/>
    </source>
</evidence>
<evidence type="ECO:0000313" key="4">
    <source>
        <dbReference type="Proteomes" id="UP000516957"/>
    </source>
</evidence>
<dbReference type="EMBL" id="JACCBE010000001">
    <property type="protein sequence ID" value="NYD59290.1"/>
    <property type="molecule type" value="Genomic_DNA"/>
</dbReference>
<proteinExistence type="inferred from homology"/>
<gene>
    <name evidence="3" type="ORF">BKA08_003528</name>
</gene>
<name>A0A7Y9JS82_9ACTN</name>
<dbReference type="InterPro" id="IPR011008">
    <property type="entry name" value="Dimeric_a/b-barrel"/>
</dbReference>
<comment type="caution">
    <text evidence="3">The sequence shown here is derived from an EMBL/GenBank/DDBJ whole genome shotgun (WGS) entry which is preliminary data.</text>
</comment>
<dbReference type="PANTHER" id="PTHR35174">
    <property type="entry name" value="BLL7171 PROTEIN-RELATED"/>
    <property type="match status" value="1"/>
</dbReference>
<comment type="similarity">
    <text evidence="1">Belongs to the YciI family.</text>
</comment>
<dbReference type="Pfam" id="PF03795">
    <property type="entry name" value="YCII"/>
    <property type="match status" value="1"/>
</dbReference>
<dbReference type="RefSeq" id="WP_179616761.1">
    <property type="nucleotide sequence ID" value="NZ_CP059163.1"/>
</dbReference>
<dbReference type="SUPFAM" id="SSF54909">
    <property type="entry name" value="Dimeric alpha+beta barrel"/>
    <property type="match status" value="1"/>
</dbReference>
<dbReference type="Proteomes" id="UP000516957">
    <property type="component" value="Unassembled WGS sequence"/>
</dbReference>
<dbReference type="AlphaFoldDB" id="A0A7Y9JS82"/>
<dbReference type="InterPro" id="IPR005545">
    <property type="entry name" value="YCII"/>
</dbReference>
<protein>
    <recommendedName>
        <fullName evidence="2">YCII-related domain-containing protein</fullName>
    </recommendedName>
</protein>
<evidence type="ECO:0000256" key="1">
    <source>
        <dbReference type="ARBA" id="ARBA00007689"/>
    </source>
</evidence>